<gene>
    <name evidence="1" type="ORF">ACJDTP_17480</name>
</gene>
<dbReference type="RefSeq" id="WP_406761942.1">
    <property type="nucleotide sequence ID" value="NZ_JBJIAB010000024.1"/>
</dbReference>
<dbReference type="Proteomes" id="UP001623600">
    <property type="component" value="Unassembled WGS sequence"/>
</dbReference>
<dbReference type="EMBL" id="JBJIAB010000024">
    <property type="protein sequence ID" value="MFL0166863.1"/>
    <property type="molecule type" value="Genomic_DNA"/>
</dbReference>
<organism evidence="1 2">
    <name type="scientific">Candidatus Clostridium helianthi</name>
    <dbReference type="NCBI Taxonomy" id="3381660"/>
    <lineage>
        <taxon>Bacteria</taxon>
        <taxon>Bacillati</taxon>
        <taxon>Bacillota</taxon>
        <taxon>Clostridia</taxon>
        <taxon>Eubacteriales</taxon>
        <taxon>Clostridiaceae</taxon>
        <taxon>Clostridium</taxon>
    </lineage>
</organism>
<evidence type="ECO:0008006" key="3">
    <source>
        <dbReference type="Google" id="ProtNLM"/>
    </source>
</evidence>
<evidence type="ECO:0000313" key="2">
    <source>
        <dbReference type="Proteomes" id="UP001623600"/>
    </source>
</evidence>
<keyword evidence="2" id="KW-1185">Reference proteome</keyword>
<accession>A0ABW8S9V6</accession>
<protein>
    <recommendedName>
        <fullName evidence="3">Transposase</fullName>
    </recommendedName>
</protein>
<reference evidence="1 2" key="1">
    <citation type="submission" date="2024-11" db="EMBL/GenBank/DDBJ databases">
        <authorList>
            <person name="Heng Y.C."/>
            <person name="Lim A.C.H."/>
            <person name="Lee J.K.Y."/>
            <person name="Kittelmann S."/>
        </authorList>
    </citation>
    <scope>NUCLEOTIDE SEQUENCE [LARGE SCALE GENOMIC DNA]</scope>
    <source>
        <strain evidence="1 2">WILCCON 0112</strain>
    </source>
</reference>
<sequence>MAISYRIKVNVLVNKNVKTKYVCKSNLSIKNYDCKGVNKNEKNDYF</sequence>
<proteinExistence type="predicted"/>
<evidence type="ECO:0000313" key="1">
    <source>
        <dbReference type="EMBL" id="MFL0166863.1"/>
    </source>
</evidence>
<name>A0ABW8S9V6_9CLOT</name>
<comment type="caution">
    <text evidence="1">The sequence shown here is derived from an EMBL/GenBank/DDBJ whole genome shotgun (WGS) entry which is preliminary data.</text>
</comment>